<evidence type="ECO:0000313" key="20">
    <source>
        <dbReference type="EMBL" id="NOJ47560.1"/>
    </source>
</evidence>
<evidence type="ECO:0000256" key="9">
    <source>
        <dbReference type="ARBA" id="ARBA00022741"/>
    </source>
</evidence>
<organism evidence="20 21">
    <name type="scientific">Bradyrhizobium archetypum</name>
    <dbReference type="NCBI Taxonomy" id="2721160"/>
    <lineage>
        <taxon>Bacteria</taxon>
        <taxon>Pseudomonadati</taxon>
        <taxon>Pseudomonadota</taxon>
        <taxon>Alphaproteobacteria</taxon>
        <taxon>Hyphomicrobiales</taxon>
        <taxon>Nitrobacteraceae</taxon>
        <taxon>Bradyrhizobium</taxon>
    </lineage>
</organism>
<evidence type="ECO:0000256" key="13">
    <source>
        <dbReference type="ARBA" id="ARBA00023136"/>
    </source>
</evidence>
<name>A0A7Y4H4M8_9BRAD</name>
<comment type="similarity">
    <text evidence="2">Belongs to the CpsD/CapB family.</text>
</comment>
<comment type="similarity">
    <text evidence="3">Belongs to the etk/wzc family.</text>
</comment>
<evidence type="ECO:0000256" key="3">
    <source>
        <dbReference type="ARBA" id="ARBA00008883"/>
    </source>
</evidence>
<dbReference type="RefSeq" id="WP_171710434.1">
    <property type="nucleotide sequence ID" value="NZ_JAAVLW010000004.1"/>
</dbReference>
<dbReference type="InterPro" id="IPR005702">
    <property type="entry name" value="Wzc-like_C"/>
</dbReference>
<feature type="domain" description="AAA" evidence="18">
    <location>
        <begin position="428"/>
        <end position="582"/>
    </location>
</feature>
<evidence type="ECO:0000259" key="17">
    <source>
        <dbReference type="Pfam" id="PF02706"/>
    </source>
</evidence>
<accession>A0A7Y4H4M8</accession>
<keyword evidence="14" id="KW-0829">Tyrosine-protein kinase</keyword>
<comment type="subcellular location">
    <subcellularLocation>
        <location evidence="1">Cell inner membrane</location>
        <topology evidence="1">Multi-pass membrane protein</topology>
    </subcellularLocation>
</comment>
<dbReference type="EMBL" id="JAAVLW010000004">
    <property type="protein sequence ID" value="NOJ47560.1"/>
    <property type="molecule type" value="Genomic_DNA"/>
</dbReference>
<dbReference type="SUPFAM" id="SSF52540">
    <property type="entry name" value="P-loop containing nucleoside triphosphate hydrolases"/>
    <property type="match status" value="1"/>
</dbReference>
<dbReference type="AlphaFoldDB" id="A0A7Y4H4M8"/>
<comment type="caution">
    <text evidence="20">The sequence shown here is derived from an EMBL/GenBank/DDBJ whole genome shotgun (WGS) entry which is preliminary data.</text>
</comment>
<dbReference type="GO" id="GO:0004713">
    <property type="term" value="F:protein tyrosine kinase activity"/>
    <property type="evidence" value="ECO:0007669"/>
    <property type="project" value="TreeGrafter"/>
</dbReference>
<proteinExistence type="inferred from homology"/>
<dbReference type="PANTHER" id="PTHR32309">
    <property type="entry name" value="TYROSINE-PROTEIN KINASE"/>
    <property type="match status" value="1"/>
</dbReference>
<keyword evidence="11" id="KW-0067">ATP-binding</keyword>
<dbReference type="Proteomes" id="UP000528734">
    <property type="component" value="Unassembled WGS sequence"/>
</dbReference>
<feature type="domain" description="Tyrosine-protein kinase G-rich" evidence="19">
    <location>
        <begin position="268"/>
        <end position="341"/>
    </location>
</feature>
<evidence type="ECO:0000256" key="14">
    <source>
        <dbReference type="ARBA" id="ARBA00023137"/>
    </source>
</evidence>
<protein>
    <recommendedName>
        <fullName evidence="4">non-specific protein-tyrosine kinase</fullName>
        <ecNumber evidence="4">2.7.10.2</ecNumber>
    </recommendedName>
</protein>
<evidence type="ECO:0000256" key="15">
    <source>
        <dbReference type="ARBA" id="ARBA00051245"/>
    </source>
</evidence>
<evidence type="ECO:0000256" key="7">
    <source>
        <dbReference type="ARBA" id="ARBA00022679"/>
    </source>
</evidence>
<keyword evidence="13 16" id="KW-0472">Membrane</keyword>
<evidence type="ECO:0000256" key="8">
    <source>
        <dbReference type="ARBA" id="ARBA00022692"/>
    </source>
</evidence>
<feature type="domain" description="Polysaccharide chain length determinant N-terminal" evidence="17">
    <location>
        <begin position="26"/>
        <end position="115"/>
    </location>
</feature>
<evidence type="ECO:0000256" key="12">
    <source>
        <dbReference type="ARBA" id="ARBA00022989"/>
    </source>
</evidence>
<sequence>MLKKAAWQPSPAAGEARTASSKDQYIDPVGVLRVLRRRWAVIASILALAVAVAGIYVATTSQRYTASSLLLFNVRDAEQFQQRGYPNPTADSAYIDSQVEVLRSEAIARSVVRNLNLLSDPEFISRTGGLVGIFGKISSAIFGSGTKPNQEGRAVAAFQRNLTIKRIGSTYVIQIDYRSLDATKAARISNAVTEAYLSDQNASKYRFSYDIDAWLRDRLDKLKAQAQNSERAVAEYKAKSNVVGADAPLLSGQQLADLSSGRRVLLKDLESSAQSHRMLYETFLQRVTEFTNQQSFPTNEARIVSEASPLLVKNDPKPVLVLGAATILGLIGGLAVAFGREYLDKSFRSSEQVEKELGTECLGVLPTIGPARDRLPNRRRDGESGDRSMPTFARKHRFVVREPFSQFAETVRSSKIAADVAGLHRPNKVIGITSVRPKEGKTLFAANLSEMMALCGCKVLLIDCQLRNAGMTAQFAPAAKAGVIEVITGQAAVKDVIWRDSSTNLSFLPAVKAVANRDPTAGRVLGPAAMCQLTQLTSAGLETLLQSVQDFYDYVILDLASLTPMADVKAISHLIDSFILVIELGGTSQEAAIDALDSAPPIFEKLLGVVLNQHRQSRLKRLAR</sequence>
<evidence type="ECO:0000256" key="6">
    <source>
        <dbReference type="ARBA" id="ARBA00022519"/>
    </source>
</evidence>
<dbReference type="CDD" id="cd05387">
    <property type="entry name" value="BY-kinase"/>
    <property type="match status" value="1"/>
</dbReference>
<keyword evidence="6" id="KW-0997">Cell inner membrane</keyword>
<feature type="transmembrane region" description="Helical" evidence="16">
    <location>
        <begin position="39"/>
        <end position="58"/>
    </location>
</feature>
<dbReference type="PANTHER" id="PTHR32309:SF13">
    <property type="entry name" value="FERRIC ENTEROBACTIN TRANSPORT PROTEIN FEPE"/>
    <property type="match status" value="1"/>
</dbReference>
<comment type="catalytic activity">
    <reaction evidence="15">
        <text>L-tyrosyl-[protein] + ATP = O-phospho-L-tyrosyl-[protein] + ADP + H(+)</text>
        <dbReference type="Rhea" id="RHEA:10596"/>
        <dbReference type="Rhea" id="RHEA-COMP:10136"/>
        <dbReference type="Rhea" id="RHEA-COMP:20101"/>
        <dbReference type="ChEBI" id="CHEBI:15378"/>
        <dbReference type="ChEBI" id="CHEBI:30616"/>
        <dbReference type="ChEBI" id="CHEBI:46858"/>
        <dbReference type="ChEBI" id="CHEBI:61978"/>
        <dbReference type="ChEBI" id="CHEBI:456216"/>
        <dbReference type="EC" id="2.7.10.2"/>
    </reaction>
</comment>
<dbReference type="Pfam" id="PF13807">
    <property type="entry name" value="GNVR"/>
    <property type="match status" value="1"/>
</dbReference>
<evidence type="ECO:0000256" key="16">
    <source>
        <dbReference type="SAM" id="Phobius"/>
    </source>
</evidence>
<keyword evidence="9" id="KW-0547">Nucleotide-binding</keyword>
<keyword evidence="8 16" id="KW-0812">Transmembrane</keyword>
<evidence type="ECO:0000313" key="21">
    <source>
        <dbReference type="Proteomes" id="UP000528734"/>
    </source>
</evidence>
<dbReference type="Pfam" id="PF02706">
    <property type="entry name" value="Wzz"/>
    <property type="match status" value="1"/>
</dbReference>
<evidence type="ECO:0000256" key="11">
    <source>
        <dbReference type="ARBA" id="ARBA00022840"/>
    </source>
</evidence>
<dbReference type="InterPro" id="IPR027417">
    <property type="entry name" value="P-loop_NTPase"/>
</dbReference>
<evidence type="ECO:0000256" key="1">
    <source>
        <dbReference type="ARBA" id="ARBA00004429"/>
    </source>
</evidence>
<keyword evidence="21" id="KW-1185">Reference proteome</keyword>
<keyword evidence="5" id="KW-1003">Cell membrane</keyword>
<keyword evidence="7" id="KW-0808">Transferase</keyword>
<dbReference type="Gene3D" id="3.40.50.300">
    <property type="entry name" value="P-loop containing nucleotide triphosphate hydrolases"/>
    <property type="match status" value="1"/>
</dbReference>
<dbReference type="InterPro" id="IPR050445">
    <property type="entry name" value="Bact_polysacc_biosynth/exp"/>
</dbReference>
<dbReference type="InterPro" id="IPR025669">
    <property type="entry name" value="AAA_dom"/>
</dbReference>
<gene>
    <name evidence="20" type="ORF">HCN50_15100</name>
</gene>
<dbReference type="Pfam" id="PF13614">
    <property type="entry name" value="AAA_31"/>
    <property type="match status" value="1"/>
</dbReference>
<evidence type="ECO:0000256" key="4">
    <source>
        <dbReference type="ARBA" id="ARBA00011903"/>
    </source>
</evidence>
<dbReference type="GO" id="GO:0005886">
    <property type="term" value="C:plasma membrane"/>
    <property type="evidence" value="ECO:0007669"/>
    <property type="project" value="UniProtKB-SubCell"/>
</dbReference>
<keyword evidence="12 16" id="KW-1133">Transmembrane helix</keyword>
<evidence type="ECO:0000256" key="10">
    <source>
        <dbReference type="ARBA" id="ARBA00022777"/>
    </source>
</evidence>
<evidence type="ECO:0000256" key="2">
    <source>
        <dbReference type="ARBA" id="ARBA00007316"/>
    </source>
</evidence>
<dbReference type="EC" id="2.7.10.2" evidence="4"/>
<reference evidence="20 21" key="1">
    <citation type="submission" date="2020-03" db="EMBL/GenBank/DDBJ databases">
        <title>Bradyrhizobium diversity isolated from nodules of Muelleranthus trifoliolatus.</title>
        <authorList>
            <person name="Klepa M."/>
            <person name="Helene L."/>
            <person name="Hungria M."/>
        </authorList>
    </citation>
    <scope>NUCLEOTIDE SEQUENCE [LARGE SCALE GENOMIC DNA]</scope>
    <source>
        <strain evidence="20 21">WSM 1744</strain>
    </source>
</reference>
<evidence type="ECO:0000259" key="18">
    <source>
        <dbReference type="Pfam" id="PF13614"/>
    </source>
</evidence>
<keyword evidence="10" id="KW-0418">Kinase</keyword>
<evidence type="ECO:0000256" key="5">
    <source>
        <dbReference type="ARBA" id="ARBA00022475"/>
    </source>
</evidence>
<dbReference type="InterPro" id="IPR032807">
    <property type="entry name" value="GNVR"/>
</dbReference>
<dbReference type="InterPro" id="IPR003856">
    <property type="entry name" value="LPS_length_determ_N"/>
</dbReference>
<evidence type="ECO:0000259" key="19">
    <source>
        <dbReference type="Pfam" id="PF13807"/>
    </source>
</evidence>